<comment type="caution">
    <text evidence="2">The sequence shown here is derived from an EMBL/GenBank/DDBJ whole genome shotgun (WGS) entry which is preliminary data.</text>
</comment>
<feature type="non-terminal residue" evidence="2">
    <location>
        <position position="1"/>
    </location>
</feature>
<gene>
    <name evidence="2" type="ORF">IWW36_006072</name>
</gene>
<dbReference type="EMBL" id="JANBUW010001962">
    <property type="protein sequence ID" value="KAJ2841986.1"/>
    <property type="molecule type" value="Genomic_DNA"/>
</dbReference>
<protein>
    <submittedName>
        <fullName evidence="2">Uncharacterized protein</fullName>
    </submittedName>
</protein>
<dbReference type="AlphaFoldDB" id="A0A9W8I0G4"/>
<evidence type="ECO:0000313" key="2">
    <source>
        <dbReference type="EMBL" id="KAJ2841986.1"/>
    </source>
</evidence>
<keyword evidence="3" id="KW-1185">Reference proteome</keyword>
<organism evidence="2 3">
    <name type="scientific">Coemansia brasiliensis</name>
    <dbReference type="NCBI Taxonomy" id="2650707"/>
    <lineage>
        <taxon>Eukaryota</taxon>
        <taxon>Fungi</taxon>
        <taxon>Fungi incertae sedis</taxon>
        <taxon>Zoopagomycota</taxon>
        <taxon>Kickxellomycotina</taxon>
        <taxon>Kickxellomycetes</taxon>
        <taxon>Kickxellales</taxon>
        <taxon>Kickxellaceae</taxon>
        <taxon>Coemansia</taxon>
    </lineage>
</organism>
<feature type="region of interest" description="Disordered" evidence="1">
    <location>
        <begin position="1"/>
        <end position="57"/>
    </location>
</feature>
<feature type="compositionally biased region" description="Polar residues" evidence="1">
    <location>
        <begin position="10"/>
        <end position="28"/>
    </location>
</feature>
<name>A0A9W8I0G4_9FUNG</name>
<dbReference type="OrthoDB" id="5583340at2759"/>
<evidence type="ECO:0000313" key="3">
    <source>
        <dbReference type="Proteomes" id="UP001139887"/>
    </source>
</evidence>
<dbReference type="Proteomes" id="UP001139887">
    <property type="component" value="Unassembled WGS sequence"/>
</dbReference>
<evidence type="ECO:0000256" key="1">
    <source>
        <dbReference type="SAM" id="MobiDB-lite"/>
    </source>
</evidence>
<sequence length="129" mass="14666">QPTHRHTVHQKTQIQRIRSHSGIKNNPRSPAFVAPDHDRNLHGSSSHRSKNKSNRDSEIIKQIRSLLVRNNGVVSNRALMSEFASEFSLDEQPRLKRLASTIADLVSQQQGASRAGVGRIVQKFWRLKE</sequence>
<proteinExistence type="predicted"/>
<accession>A0A9W8I0G4</accession>
<reference evidence="2" key="1">
    <citation type="submission" date="2022-07" db="EMBL/GenBank/DDBJ databases">
        <title>Phylogenomic reconstructions and comparative analyses of Kickxellomycotina fungi.</title>
        <authorList>
            <person name="Reynolds N.K."/>
            <person name="Stajich J.E."/>
            <person name="Barry K."/>
            <person name="Grigoriev I.V."/>
            <person name="Crous P."/>
            <person name="Smith M.E."/>
        </authorList>
    </citation>
    <scope>NUCLEOTIDE SEQUENCE</scope>
    <source>
        <strain evidence="2">NRRL 1566</strain>
    </source>
</reference>